<evidence type="ECO:0000256" key="1">
    <source>
        <dbReference type="ARBA" id="ARBA00004123"/>
    </source>
</evidence>
<dbReference type="GO" id="GO:0005634">
    <property type="term" value="C:nucleus"/>
    <property type="evidence" value="ECO:0007669"/>
    <property type="project" value="UniProtKB-SubCell"/>
</dbReference>
<evidence type="ECO:0000313" key="7">
    <source>
        <dbReference type="EMBL" id="KZM25207.1"/>
    </source>
</evidence>
<keyword evidence="8" id="KW-1185">Reference proteome</keyword>
<evidence type="ECO:0000313" key="8">
    <source>
        <dbReference type="Proteomes" id="UP000076837"/>
    </source>
</evidence>
<keyword evidence="3" id="KW-0238">DNA-binding</keyword>
<dbReference type="SMART" id="SM00338">
    <property type="entry name" value="BRLZ"/>
    <property type="match status" value="1"/>
</dbReference>
<comment type="subcellular location">
    <subcellularLocation>
        <location evidence="1">Nucleus</location>
    </subcellularLocation>
</comment>
<accession>A0A163H9E8</accession>
<name>A0A163H9E8_DIDRA</name>
<dbReference type="PROSITE" id="PS50217">
    <property type="entry name" value="BZIP"/>
    <property type="match status" value="1"/>
</dbReference>
<dbReference type="PANTHER" id="PTHR13044">
    <property type="entry name" value="ACTIVATING TRANSCRIPTION FACTOR ATF 4/5"/>
    <property type="match status" value="1"/>
</dbReference>
<dbReference type="GO" id="GO:0001228">
    <property type="term" value="F:DNA-binding transcription activator activity, RNA polymerase II-specific"/>
    <property type="evidence" value="ECO:0007669"/>
    <property type="project" value="TreeGrafter"/>
</dbReference>
<dbReference type="InterPro" id="IPR046347">
    <property type="entry name" value="bZIP_sf"/>
</dbReference>
<keyword evidence="4" id="KW-0804">Transcription</keyword>
<evidence type="ECO:0000256" key="3">
    <source>
        <dbReference type="ARBA" id="ARBA00023125"/>
    </source>
</evidence>
<proteinExistence type="predicted"/>
<dbReference type="PANTHER" id="PTHR13044:SF14">
    <property type="entry name" value="CRYPTOCEPHAL, ISOFORM A"/>
    <property type="match status" value="1"/>
</dbReference>
<dbReference type="PROSITE" id="PS00036">
    <property type="entry name" value="BZIP_BASIC"/>
    <property type="match status" value="1"/>
</dbReference>
<reference evidence="7 8" key="1">
    <citation type="journal article" date="2016" name="Sci. Rep.">
        <title>Draft genome sequencing and secretome analysis of fungal phytopathogen Ascochyta rabiei provides insight into the necrotrophic effector repertoire.</title>
        <authorList>
            <person name="Verma S."/>
            <person name="Gazara R.K."/>
            <person name="Nizam S."/>
            <person name="Parween S."/>
            <person name="Chattopadhyay D."/>
            <person name="Verma P.K."/>
        </authorList>
    </citation>
    <scope>NUCLEOTIDE SEQUENCE [LARGE SCALE GENOMIC DNA]</scope>
    <source>
        <strain evidence="7 8">ArDII</strain>
    </source>
</reference>
<dbReference type="OrthoDB" id="1939598at2759"/>
<dbReference type="InterPro" id="IPR004827">
    <property type="entry name" value="bZIP"/>
</dbReference>
<organism evidence="7 8">
    <name type="scientific">Didymella rabiei</name>
    <name type="common">Chickpea ascochyta blight fungus</name>
    <name type="synonym">Mycosphaerella rabiei</name>
    <dbReference type="NCBI Taxonomy" id="5454"/>
    <lineage>
        <taxon>Eukaryota</taxon>
        <taxon>Fungi</taxon>
        <taxon>Dikarya</taxon>
        <taxon>Ascomycota</taxon>
        <taxon>Pezizomycotina</taxon>
        <taxon>Dothideomycetes</taxon>
        <taxon>Pleosporomycetidae</taxon>
        <taxon>Pleosporales</taxon>
        <taxon>Pleosporineae</taxon>
        <taxon>Didymellaceae</taxon>
        <taxon>Ascochyta</taxon>
    </lineage>
</organism>
<protein>
    <submittedName>
        <fullName evidence="7">Sequence-specific DNA binding</fullName>
    </submittedName>
</protein>
<dbReference type="EMBL" id="JYNV01000132">
    <property type="protein sequence ID" value="KZM25207.1"/>
    <property type="molecule type" value="Genomic_DNA"/>
</dbReference>
<evidence type="ECO:0000256" key="4">
    <source>
        <dbReference type="ARBA" id="ARBA00023163"/>
    </source>
</evidence>
<dbReference type="Gene3D" id="1.20.5.170">
    <property type="match status" value="1"/>
</dbReference>
<feature type="compositionally biased region" description="Low complexity" evidence="6">
    <location>
        <begin position="240"/>
        <end position="251"/>
    </location>
</feature>
<evidence type="ECO:0000256" key="5">
    <source>
        <dbReference type="ARBA" id="ARBA00023242"/>
    </source>
</evidence>
<feature type="compositionally biased region" description="Basic and acidic residues" evidence="6">
    <location>
        <begin position="203"/>
        <end position="215"/>
    </location>
</feature>
<gene>
    <name evidence="7" type="ORF">ST47_g3615</name>
</gene>
<comment type="caution">
    <text evidence="7">The sequence shown here is derived from an EMBL/GenBank/DDBJ whole genome shotgun (WGS) entry which is preliminary data.</text>
</comment>
<dbReference type="FunFam" id="1.20.5.170:FF:000075">
    <property type="entry name" value="BZIP transcription factor (MetR)"/>
    <property type="match status" value="1"/>
</dbReference>
<dbReference type="Proteomes" id="UP000076837">
    <property type="component" value="Unassembled WGS sequence"/>
</dbReference>
<dbReference type="Pfam" id="PF07716">
    <property type="entry name" value="bZIP_2"/>
    <property type="match status" value="1"/>
</dbReference>
<feature type="region of interest" description="Disordered" evidence="6">
    <location>
        <begin position="240"/>
        <end position="279"/>
    </location>
</feature>
<dbReference type="AlphaFoldDB" id="A0A163H9E8"/>
<keyword evidence="5" id="KW-0539">Nucleus</keyword>
<sequence length="279" mass="30665">MSGYKGPRGPNVSQYIADLNQLSPPSETLVEPQPVTEDFSAFLNTDFFDINGGTNVDLNSPIDFGVDFDIKQPAQSTTENTPRNSISTASAAKPDMEFNLNGDFQFTDFNNFGAAPIIDTSMASLPQPQPHNYSIPTTYAPQPNAISPISYDDSASKKRKLEDMTVGTPIQHLDEHARVAAEEDKRRRNTAASARFRVKKKQREQALEKTAKDMSDRVQQLEARIGQLETENAWLKGLITEKSSGKSSTSELKALLSKKEEQKTGRNSPAHTEGVGTEA</sequence>
<feature type="region of interest" description="Disordered" evidence="6">
    <location>
        <begin position="180"/>
        <end position="215"/>
    </location>
</feature>
<dbReference type="CDD" id="cd14705">
    <property type="entry name" value="bZIP_Zip1"/>
    <property type="match status" value="1"/>
</dbReference>
<keyword evidence="2" id="KW-0805">Transcription regulation</keyword>
<dbReference type="SUPFAM" id="SSF57959">
    <property type="entry name" value="Leucine zipper domain"/>
    <property type="match status" value="1"/>
</dbReference>
<evidence type="ECO:0000256" key="6">
    <source>
        <dbReference type="SAM" id="MobiDB-lite"/>
    </source>
</evidence>
<dbReference type="STRING" id="5454.A0A163H9E8"/>
<dbReference type="GO" id="GO:0000977">
    <property type="term" value="F:RNA polymerase II transcription regulatory region sequence-specific DNA binding"/>
    <property type="evidence" value="ECO:0007669"/>
    <property type="project" value="TreeGrafter"/>
</dbReference>
<evidence type="ECO:0000256" key="2">
    <source>
        <dbReference type="ARBA" id="ARBA00023015"/>
    </source>
</evidence>